<reference evidence="1" key="1">
    <citation type="journal article" date="2014" name="Front. Microbiol.">
        <title>High frequency of phylogenetically diverse reductive dehalogenase-homologous genes in deep subseafloor sedimentary metagenomes.</title>
        <authorList>
            <person name="Kawai M."/>
            <person name="Futagami T."/>
            <person name="Toyoda A."/>
            <person name="Takaki Y."/>
            <person name="Nishi S."/>
            <person name="Hori S."/>
            <person name="Arai W."/>
            <person name="Tsubouchi T."/>
            <person name="Morono Y."/>
            <person name="Uchiyama I."/>
            <person name="Ito T."/>
            <person name="Fujiyama A."/>
            <person name="Inagaki F."/>
            <person name="Takami H."/>
        </authorList>
    </citation>
    <scope>NUCLEOTIDE SEQUENCE</scope>
    <source>
        <strain evidence="1">Expedition CK06-06</strain>
    </source>
</reference>
<evidence type="ECO:0000313" key="1">
    <source>
        <dbReference type="EMBL" id="GAH02518.1"/>
    </source>
</evidence>
<organism evidence="1">
    <name type="scientific">marine sediment metagenome</name>
    <dbReference type="NCBI Taxonomy" id="412755"/>
    <lineage>
        <taxon>unclassified sequences</taxon>
        <taxon>metagenomes</taxon>
        <taxon>ecological metagenomes</taxon>
    </lineage>
</organism>
<proteinExistence type="predicted"/>
<dbReference type="EMBL" id="BART01021625">
    <property type="protein sequence ID" value="GAH02518.1"/>
    <property type="molecule type" value="Genomic_DNA"/>
</dbReference>
<name>X1E1K4_9ZZZZ</name>
<comment type="caution">
    <text evidence="1">The sequence shown here is derived from an EMBL/GenBank/DDBJ whole genome shotgun (WGS) entry which is preliminary data.</text>
</comment>
<gene>
    <name evidence="1" type="ORF">S01H4_39833</name>
</gene>
<protein>
    <submittedName>
        <fullName evidence="1">Uncharacterized protein</fullName>
    </submittedName>
</protein>
<accession>X1E1K4</accession>
<dbReference type="AlphaFoldDB" id="X1E1K4"/>
<sequence length="211" mass="24313">MNIMAQLGLGGDKSVVNLPYNPDFNIYYQKINLLSSSSIVLYAKSDPITEEFVLEKSDDVFKKFLSSSEIDSAFRGKEKFIFPKISDCSILEEETSKLMIRIDDLFYDLASFISYAQPNILFVFDAAESSKPDLLFTFNMTPQFPKKLDENILQVDAYLDYDHKTKDVSYLKRDADYKLTYLKEIKEMSNAELYKASFSLVLHIKSTNKPF</sequence>